<comment type="similarity">
    <text evidence="1 7">Belongs to the peptidase S10 family.</text>
</comment>
<dbReference type="Gene3D" id="1.10.287.410">
    <property type="match status" value="1"/>
</dbReference>
<dbReference type="EMBL" id="AWGJ01000009">
    <property type="protein sequence ID" value="ODN75935.1"/>
    <property type="molecule type" value="Genomic_DNA"/>
</dbReference>
<keyword evidence="3 7" id="KW-0645">Protease</keyword>
<keyword evidence="8" id="KW-0472">Membrane</keyword>
<dbReference type="InterPro" id="IPR018202">
    <property type="entry name" value="Ser_caboxypep_ser_AS"/>
</dbReference>
<dbReference type="RefSeq" id="XP_018991466.1">
    <property type="nucleotide sequence ID" value="XM_019140315.1"/>
</dbReference>
<dbReference type="OrthoDB" id="443318at2759"/>
<keyword evidence="8" id="KW-1133">Transmembrane helix</keyword>
<evidence type="ECO:0000313" key="10">
    <source>
        <dbReference type="Proteomes" id="UP000094065"/>
    </source>
</evidence>
<dbReference type="PRINTS" id="PR00724">
    <property type="entry name" value="CRBOXYPTASEC"/>
</dbReference>
<dbReference type="GO" id="GO:0000324">
    <property type="term" value="C:fungal-type vacuole"/>
    <property type="evidence" value="ECO:0007669"/>
    <property type="project" value="TreeGrafter"/>
</dbReference>
<dbReference type="Pfam" id="PF00450">
    <property type="entry name" value="Peptidase_S10"/>
    <property type="match status" value="1"/>
</dbReference>
<dbReference type="Gene3D" id="3.40.50.1820">
    <property type="entry name" value="alpha/beta hydrolase"/>
    <property type="match status" value="1"/>
</dbReference>
<evidence type="ECO:0000256" key="3">
    <source>
        <dbReference type="ARBA" id="ARBA00022670"/>
    </source>
</evidence>
<keyword evidence="5 7" id="KW-0378">Hydrolase</keyword>
<evidence type="ECO:0000256" key="4">
    <source>
        <dbReference type="ARBA" id="ARBA00022729"/>
    </source>
</evidence>
<dbReference type="PANTHER" id="PTHR11802:SF113">
    <property type="entry name" value="SERINE CARBOXYPEPTIDASE CTSA-4.1"/>
    <property type="match status" value="1"/>
</dbReference>
<keyword evidence="2 7" id="KW-0121">Carboxypeptidase</keyword>
<evidence type="ECO:0000256" key="6">
    <source>
        <dbReference type="ARBA" id="ARBA00023180"/>
    </source>
</evidence>
<dbReference type="SUPFAM" id="SSF53474">
    <property type="entry name" value="alpha/beta-Hydrolases"/>
    <property type="match status" value="1"/>
</dbReference>
<dbReference type="AlphaFoldDB" id="A0A1E3HIH3"/>
<evidence type="ECO:0000313" key="9">
    <source>
        <dbReference type="EMBL" id="ODN75935.1"/>
    </source>
</evidence>
<name>A0A1E3HIH3_9TREE</name>
<dbReference type="PROSITE" id="PS00560">
    <property type="entry name" value="CARBOXYPEPT_SER_HIS"/>
    <property type="match status" value="1"/>
</dbReference>
<dbReference type="PANTHER" id="PTHR11802">
    <property type="entry name" value="SERINE PROTEASE FAMILY S10 SERINE CARBOXYPEPTIDASE"/>
    <property type="match status" value="1"/>
</dbReference>
<evidence type="ECO:0000256" key="7">
    <source>
        <dbReference type="RuleBase" id="RU361156"/>
    </source>
</evidence>
<keyword evidence="4" id="KW-0732">Signal</keyword>
<dbReference type="GO" id="GO:0004185">
    <property type="term" value="F:serine-type carboxypeptidase activity"/>
    <property type="evidence" value="ECO:0007669"/>
    <property type="project" value="UniProtKB-UniRule"/>
</dbReference>
<feature type="transmembrane region" description="Helical" evidence="8">
    <location>
        <begin position="12"/>
        <end position="40"/>
    </location>
</feature>
<gene>
    <name evidence="9" type="ORF">L202_05918</name>
</gene>
<dbReference type="InterPro" id="IPR033124">
    <property type="entry name" value="Ser_caboxypep_his_AS"/>
</dbReference>
<protein>
    <recommendedName>
        <fullName evidence="7">Carboxypeptidase</fullName>
        <ecNumber evidence="7">3.4.16.-</ecNumber>
    </recommendedName>
</protein>
<organism evidence="9 10">
    <name type="scientific">Cryptococcus amylolentus CBS 6039</name>
    <dbReference type="NCBI Taxonomy" id="1295533"/>
    <lineage>
        <taxon>Eukaryota</taxon>
        <taxon>Fungi</taxon>
        <taxon>Dikarya</taxon>
        <taxon>Basidiomycota</taxon>
        <taxon>Agaricomycotina</taxon>
        <taxon>Tremellomycetes</taxon>
        <taxon>Tremellales</taxon>
        <taxon>Cryptococcaceae</taxon>
        <taxon>Cryptococcus</taxon>
    </lineage>
</organism>
<keyword evidence="10" id="KW-1185">Reference proteome</keyword>
<reference evidence="9 10" key="1">
    <citation type="submission" date="2016-06" db="EMBL/GenBank/DDBJ databases">
        <title>Evolution of pathogenesis and genome organization in the Tremellales.</title>
        <authorList>
            <person name="Cuomo C."/>
            <person name="Litvintseva A."/>
            <person name="Heitman J."/>
            <person name="Chen Y."/>
            <person name="Sun S."/>
            <person name="Springer D."/>
            <person name="Dromer F."/>
            <person name="Young S."/>
            <person name="Zeng Q."/>
            <person name="Chapman S."/>
            <person name="Gujja S."/>
            <person name="Saif S."/>
            <person name="Birren B."/>
        </authorList>
    </citation>
    <scope>NUCLEOTIDE SEQUENCE [LARGE SCALE GENOMIC DNA]</scope>
    <source>
        <strain evidence="9 10">CBS 6039</strain>
    </source>
</reference>
<dbReference type="STRING" id="1295533.A0A1E3HIH3"/>
<evidence type="ECO:0000256" key="2">
    <source>
        <dbReference type="ARBA" id="ARBA00022645"/>
    </source>
</evidence>
<proteinExistence type="inferred from homology"/>
<dbReference type="InterPro" id="IPR029058">
    <property type="entry name" value="AB_hydrolase_fold"/>
</dbReference>
<keyword evidence="8" id="KW-0812">Transmembrane</keyword>
<evidence type="ECO:0000256" key="5">
    <source>
        <dbReference type="ARBA" id="ARBA00022801"/>
    </source>
</evidence>
<dbReference type="GeneID" id="30157227"/>
<dbReference type="Proteomes" id="UP000094065">
    <property type="component" value="Unassembled WGS sequence"/>
</dbReference>
<comment type="caution">
    <text evidence="9">The sequence shown here is derived from an EMBL/GenBank/DDBJ whole genome shotgun (WGS) entry which is preliminary data.</text>
</comment>
<dbReference type="InterPro" id="IPR001563">
    <property type="entry name" value="Peptidase_S10"/>
</dbReference>
<keyword evidence="6" id="KW-0325">Glycoprotein</keyword>
<evidence type="ECO:0000256" key="8">
    <source>
        <dbReference type="SAM" id="Phobius"/>
    </source>
</evidence>
<sequence>MTDLHPSISWLVVSICSFFHSIATMLPLSALSLSLLPLALSLQLPHIPTNPQEALSFADSYVHNSFDNAEANLGYADDMTLQSVGEEFVVLHHAKFPKHQVKIKSTDGWCDPNVRSYSGYLDVGYGKELFFTFFESRSKPSEDPVVMWINGGPGCSGSLGMLMELGPCSIAKDPKSANDTIYNPHAWNQKANVFFLDEPIGVGFSHAENGQTVGTTEEAAIDVQAFVTIFFETFKEFEGRAFHMAGESYGGRYLPVFASAVVDGNKQLVKDGKKPINLESVLIGNGVTDWFTTTESYYPFQCTLHGDLSEPVQSIGACVAMAEAVPKCHKLAKKGCIESHDYTTCSLAVNYCDEVLGETFLSAGVNPYDVSMPCTGEELSDSLCYPVTKRIGEYLNLPDVRRVLGVEEKKGKWESCDGPVFTAFNTNLDNTGQTWLYVSALLERGVRVLNYVGMLDFICNHIANQLWMERLEWTGKEGYNAADFGDWTVEGKKAGEFKTYGNLTMLKIRGAGHMVPYDKPVEALTMVNDWLSASAL</sequence>
<accession>A0A1E3HIH3</accession>
<evidence type="ECO:0000256" key="1">
    <source>
        <dbReference type="ARBA" id="ARBA00009431"/>
    </source>
</evidence>
<dbReference type="EC" id="3.4.16.-" evidence="7"/>
<dbReference type="FunFam" id="3.40.50.1820:FF:000226">
    <property type="entry name" value="Carboxypeptidase"/>
    <property type="match status" value="1"/>
</dbReference>
<dbReference type="GO" id="GO:0006508">
    <property type="term" value="P:proteolysis"/>
    <property type="evidence" value="ECO:0007669"/>
    <property type="project" value="UniProtKB-KW"/>
</dbReference>
<dbReference type="PROSITE" id="PS00131">
    <property type="entry name" value="CARBOXYPEPT_SER_SER"/>
    <property type="match status" value="1"/>
</dbReference>